<accession>A0ABX2AJB5</accession>
<dbReference type="Pfam" id="PF14907">
    <property type="entry name" value="NTP_transf_5"/>
    <property type="match status" value="1"/>
</dbReference>
<reference evidence="1 2" key="1">
    <citation type="submission" date="2020-05" db="EMBL/GenBank/DDBJ databases">
        <title>Distinct polysaccharide utilization as determinants for interspecies competition between intestinal Prevotella spp.</title>
        <authorList>
            <person name="Galvez E.J.C."/>
            <person name="Iljazovic A."/>
            <person name="Strowig T."/>
        </authorList>
    </citation>
    <scope>NUCLEOTIDE SEQUENCE [LARGE SCALE GENOMIC DNA]</scope>
    <source>
        <strain evidence="1 2">PMUR</strain>
    </source>
</reference>
<keyword evidence="2" id="KW-1185">Reference proteome</keyword>
<organism evidence="1 2">
    <name type="scientific">Xylanibacter muris</name>
    <dbReference type="NCBI Taxonomy" id="2736290"/>
    <lineage>
        <taxon>Bacteria</taxon>
        <taxon>Pseudomonadati</taxon>
        <taxon>Bacteroidota</taxon>
        <taxon>Bacteroidia</taxon>
        <taxon>Bacteroidales</taxon>
        <taxon>Prevotellaceae</taxon>
        <taxon>Xylanibacter</taxon>
    </lineage>
</organism>
<sequence>MEGIYIEFLRFCIDEKAELKEEFRGIDWNYMYDFGYRQTLLGVLFEGVRRLPPDYAPPRPLLMKWIGISQAIEKQNILQNKNVAAVVRMFAADGFRSCILKGQGNAVMYPNPLSRMPGDIDVWLWGGDREIIRYVKSKGGDGGFCYHHAEFPPFNNTEIEVHYRPSFMNNPLHNRRLQQWFRDMAGLQFDNLVRLPHSGDDVGVAVPVFSFNCIFQMSHIYHHLLHEGIGLRQLLDYYFLLKSQERPDAGIDKLLRGFGMYGVSGAVMYVLKEMFALDERRMVVPPDERRGRMLLDEIFLSGNFGHHDDRQKWIYKSQVNRNIGRFVRDIRFFGQYPGECLWEPFFRLWHFFWRKNIGR</sequence>
<comment type="caution">
    <text evidence="1">The sequence shown here is derived from an EMBL/GenBank/DDBJ whole genome shotgun (WGS) entry which is preliminary data.</text>
</comment>
<name>A0ABX2AJB5_9BACT</name>
<evidence type="ECO:0000313" key="2">
    <source>
        <dbReference type="Proteomes" id="UP000714420"/>
    </source>
</evidence>
<dbReference type="Proteomes" id="UP000714420">
    <property type="component" value="Unassembled WGS sequence"/>
</dbReference>
<gene>
    <name evidence="1" type="ORF">HPS56_00580</name>
</gene>
<dbReference type="EMBL" id="JABKKF010000001">
    <property type="protein sequence ID" value="NPD90868.1"/>
    <property type="molecule type" value="Genomic_DNA"/>
</dbReference>
<dbReference type="InterPro" id="IPR039498">
    <property type="entry name" value="NTP_transf_5"/>
</dbReference>
<protein>
    <submittedName>
        <fullName evidence="1">Nucleotidyltransferase family protein</fullName>
    </submittedName>
</protein>
<proteinExistence type="predicted"/>
<evidence type="ECO:0000313" key="1">
    <source>
        <dbReference type="EMBL" id="NPD90868.1"/>
    </source>
</evidence>
<dbReference type="RefSeq" id="WP_172272271.1">
    <property type="nucleotide sequence ID" value="NZ_CASGMU010000001.1"/>
</dbReference>